<dbReference type="CDD" id="cd18793">
    <property type="entry name" value="SF2_C_SNF"/>
    <property type="match status" value="1"/>
</dbReference>
<evidence type="ECO:0000256" key="1">
    <source>
        <dbReference type="ARBA" id="ARBA00022801"/>
    </source>
</evidence>
<keyword evidence="5" id="KW-1185">Reference proteome</keyword>
<dbReference type="Proteomes" id="UP001401887">
    <property type="component" value="Unassembled WGS sequence"/>
</dbReference>
<dbReference type="SUPFAM" id="SSF56024">
    <property type="entry name" value="Phospholipase D/nuclease"/>
    <property type="match status" value="1"/>
</dbReference>
<dbReference type="RefSeq" id="WP_345463008.1">
    <property type="nucleotide sequence ID" value="NZ_BAABRP010000003.1"/>
</dbReference>
<name>A0ABP9W5P1_9DEIO</name>
<dbReference type="CDD" id="cd09178">
    <property type="entry name" value="PLDc_N_Snf2_like"/>
    <property type="match status" value="1"/>
</dbReference>
<evidence type="ECO:0000313" key="5">
    <source>
        <dbReference type="Proteomes" id="UP001401887"/>
    </source>
</evidence>
<dbReference type="SMART" id="SM00490">
    <property type="entry name" value="HELICc"/>
    <property type="match status" value="1"/>
</dbReference>
<dbReference type="PROSITE" id="PS51194">
    <property type="entry name" value="HELICASE_CTER"/>
    <property type="match status" value="1"/>
</dbReference>
<dbReference type="Gene3D" id="3.40.50.300">
    <property type="entry name" value="P-loop containing nucleotide triphosphate hydrolases"/>
    <property type="match status" value="2"/>
</dbReference>
<dbReference type="InterPro" id="IPR049730">
    <property type="entry name" value="SNF2/RAD54-like_C"/>
</dbReference>
<dbReference type="SUPFAM" id="SSF52540">
    <property type="entry name" value="P-loop containing nucleoside triphosphate hydrolases"/>
    <property type="match status" value="1"/>
</dbReference>
<dbReference type="InterPro" id="IPR027417">
    <property type="entry name" value="P-loop_NTPase"/>
</dbReference>
<protein>
    <submittedName>
        <fullName evidence="4">RNA polymerase-associated protein RapA</fullName>
    </submittedName>
</protein>
<dbReference type="InterPro" id="IPR025202">
    <property type="entry name" value="PLD-like_dom"/>
</dbReference>
<sequence length="1067" mass="123057">MTQTHPSDRRFFTNEPGATLHDRFGKILDHAQFFDVLVGYFRTSGYKAMHDKLNSVEKMRILVGLNVDQRSFDLFSQAHQGMLDFESHARSKEQFTEQLVNELEYGDDAAEVEASARQFIGSIQSGQLELRAFPSQDLHAKVYISRFPDTFPDYGRVITGSSNFSLNGLVAQREFNVELKDRNDVDFALAKFEDLWRDGVDVSMTYVDTVQQKTWLSEAITPYEIYLKFLYEYFKEDINLDNEVDIDLPDGFMDLAYQKQAVLTARKILEAYGGVFIADVVGLGKTYISAMLLQGYPGRKLVICPPPLENYWRETFLEFGVRGVEVRSLGKLDEIRERGTEKYQYVLIDEAHRFRTDTTQTYQTLHDICWGKRVILVSATPLNNRLEDILSLLKLFQPARRGTIPGVPNLEAFFKELNQSLKLYEKGTPEYLEAVKRASEQVREKVLSHVMVRRTRTEIQKFFSQDLQEQNLSFPTLAPPQRIIYEFDERTNEVFDETMELLREFQYTRYTPLLYLQKAITGQQRQGQRNVGGFMKGILVKRLESSFHAFRLTVARFITSYERFIEMFEGGTILIGKNLDVYELLNSDDEARLLDLEGKGKLDRYAATDFDDEYLPRLRQDLDLLRRIQSLWQDVHEDPKLDAFLHELKVNPRLKGQRVLIFTESKETGAYLYEHLRSEYGNEVIAYASNGGRHDGQSLSVQTARSMIENAFDPKRARKEESPLRLLVTTDVLAEGMNLHRAAVVINYDLPWNPTRVLQRVGRVNRVGTKHTEVSVFNFFPTARSESHLGLEQRIKAKLQSFHDTLGEDAKYLSDDEEIASHNFSDRLYQRLSTKAGLEEQEERSELQYLQLLRDIRDKEPTLFERIKRLPRKGRSARPHERSTLMTFFRQGKLKKVLASMPGQYKVSEVNFFEAVDLLACPRDLARVPMPKDYFDLLQRNKEQFESLTTPEERMGATGASHDRHLATLLRSSEMRRVAEFTDEDELFLQQVRAALDAGTVPHKTLQTIRKEIDAALKKGGLRPLQILGCFRKHVTPAHLAPLHSGPPGQQQSREVILSAYLVGDPT</sequence>
<dbReference type="InterPro" id="IPR014001">
    <property type="entry name" value="Helicase_ATP-bd"/>
</dbReference>
<dbReference type="PANTHER" id="PTHR10799">
    <property type="entry name" value="SNF2/RAD54 HELICASE FAMILY"/>
    <property type="match status" value="1"/>
</dbReference>
<dbReference type="InterPro" id="IPR000330">
    <property type="entry name" value="SNF2_N"/>
</dbReference>
<keyword evidence="1" id="KW-0378">Hydrolase</keyword>
<comment type="caution">
    <text evidence="4">The sequence shown here is derived from an EMBL/GenBank/DDBJ whole genome shotgun (WGS) entry which is preliminary data.</text>
</comment>
<reference evidence="4 5" key="1">
    <citation type="submission" date="2024-02" db="EMBL/GenBank/DDBJ databases">
        <title>Deinococcus carri NBRC 110142.</title>
        <authorList>
            <person name="Ichikawa N."/>
            <person name="Katano-Makiyama Y."/>
            <person name="Hidaka K."/>
        </authorList>
    </citation>
    <scope>NUCLEOTIDE SEQUENCE [LARGE SCALE GENOMIC DNA]</scope>
    <source>
        <strain evidence="4 5">NBRC 110142</strain>
    </source>
</reference>
<organism evidence="4 5">
    <name type="scientific">Deinococcus carri</name>
    <dbReference type="NCBI Taxonomy" id="1211323"/>
    <lineage>
        <taxon>Bacteria</taxon>
        <taxon>Thermotogati</taxon>
        <taxon>Deinococcota</taxon>
        <taxon>Deinococci</taxon>
        <taxon>Deinococcales</taxon>
        <taxon>Deinococcaceae</taxon>
        <taxon>Deinococcus</taxon>
    </lineage>
</organism>
<evidence type="ECO:0000259" key="2">
    <source>
        <dbReference type="PROSITE" id="PS51192"/>
    </source>
</evidence>
<dbReference type="Pfam" id="PF00176">
    <property type="entry name" value="SNF2-rel_dom"/>
    <property type="match status" value="1"/>
</dbReference>
<feature type="domain" description="Helicase C-terminal" evidence="3">
    <location>
        <begin position="640"/>
        <end position="818"/>
    </location>
</feature>
<feature type="domain" description="Helicase ATP-binding" evidence="2">
    <location>
        <begin position="266"/>
        <end position="399"/>
    </location>
</feature>
<dbReference type="InterPro" id="IPR001650">
    <property type="entry name" value="Helicase_C-like"/>
</dbReference>
<dbReference type="PROSITE" id="PS51192">
    <property type="entry name" value="HELICASE_ATP_BIND_1"/>
    <property type="match status" value="1"/>
</dbReference>
<dbReference type="Pfam" id="PF13091">
    <property type="entry name" value="PLDc_2"/>
    <property type="match status" value="1"/>
</dbReference>
<gene>
    <name evidence="4" type="primary">rapA_1</name>
    <name evidence="4" type="ORF">Dcar01_01412</name>
</gene>
<proteinExistence type="predicted"/>
<dbReference type="Pfam" id="PF00271">
    <property type="entry name" value="Helicase_C"/>
    <property type="match status" value="1"/>
</dbReference>
<dbReference type="EMBL" id="BAABRP010000003">
    <property type="protein sequence ID" value="GAA5512694.1"/>
    <property type="molecule type" value="Genomic_DNA"/>
</dbReference>
<evidence type="ECO:0000259" key="3">
    <source>
        <dbReference type="PROSITE" id="PS51194"/>
    </source>
</evidence>
<dbReference type="Gene3D" id="3.30.870.10">
    <property type="entry name" value="Endonuclease Chain A"/>
    <property type="match status" value="1"/>
</dbReference>
<accession>A0ABP9W5P1</accession>
<evidence type="ECO:0000313" key="4">
    <source>
        <dbReference type="EMBL" id="GAA5512694.1"/>
    </source>
</evidence>
<dbReference type="SMART" id="SM00487">
    <property type="entry name" value="DEXDc"/>
    <property type="match status" value="1"/>
</dbReference>